<reference evidence="1 2" key="1">
    <citation type="submission" date="2014-04" db="EMBL/GenBank/DDBJ databases">
        <authorList>
            <consortium name="DOE Joint Genome Institute"/>
            <person name="Kuo A."/>
            <person name="Tarkka M."/>
            <person name="Buscot F."/>
            <person name="Kohler A."/>
            <person name="Nagy L.G."/>
            <person name="Floudas D."/>
            <person name="Copeland A."/>
            <person name="Barry K.W."/>
            <person name="Cichocki N."/>
            <person name="Veneault-Fourrey C."/>
            <person name="LaButti K."/>
            <person name="Lindquist E.A."/>
            <person name="Lipzen A."/>
            <person name="Lundell T."/>
            <person name="Morin E."/>
            <person name="Murat C."/>
            <person name="Sun H."/>
            <person name="Tunlid A."/>
            <person name="Henrissat B."/>
            <person name="Grigoriev I.V."/>
            <person name="Hibbett D.S."/>
            <person name="Martin F."/>
            <person name="Nordberg H.P."/>
            <person name="Cantor M.N."/>
            <person name="Hua S.X."/>
        </authorList>
    </citation>
    <scope>NUCLEOTIDE SEQUENCE [LARGE SCALE GENOMIC DNA]</scope>
    <source>
        <strain evidence="1 2">F 1598</strain>
    </source>
</reference>
<dbReference type="OrthoDB" id="408631at2759"/>
<reference evidence="2" key="2">
    <citation type="submission" date="2015-01" db="EMBL/GenBank/DDBJ databases">
        <title>Evolutionary Origins and Diversification of the Mycorrhizal Mutualists.</title>
        <authorList>
            <consortium name="DOE Joint Genome Institute"/>
            <consortium name="Mycorrhizal Genomics Consortium"/>
            <person name="Kohler A."/>
            <person name="Kuo A."/>
            <person name="Nagy L.G."/>
            <person name="Floudas D."/>
            <person name="Copeland A."/>
            <person name="Barry K.W."/>
            <person name="Cichocki N."/>
            <person name="Veneault-Fourrey C."/>
            <person name="LaButti K."/>
            <person name="Lindquist E.A."/>
            <person name="Lipzen A."/>
            <person name="Lundell T."/>
            <person name="Morin E."/>
            <person name="Murat C."/>
            <person name="Riley R."/>
            <person name="Ohm R."/>
            <person name="Sun H."/>
            <person name="Tunlid A."/>
            <person name="Henrissat B."/>
            <person name="Grigoriev I.V."/>
            <person name="Hibbett D.S."/>
            <person name="Martin F."/>
        </authorList>
    </citation>
    <scope>NUCLEOTIDE SEQUENCE [LARGE SCALE GENOMIC DNA]</scope>
    <source>
        <strain evidence="2">F 1598</strain>
    </source>
</reference>
<evidence type="ECO:0000313" key="2">
    <source>
        <dbReference type="Proteomes" id="UP000054166"/>
    </source>
</evidence>
<dbReference type="AlphaFoldDB" id="A0A0C3FEB8"/>
<proteinExistence type="predicted"/>
<protein>
    <submittedName>
        <fullName evidence="1">Uncharacterized protein</fullName>
    </submittedName>
</protein>
<accession>A0A0C3FEB8</accession>
<organism evidence="1 2">
    <name type="scientific">Piloderma croceum (strain F 1598)</name>
    <dbReference type="NCBI Taxonomy" id="765440"/>
    <lineage>
        <taxon>Eukaryota</taxon>
        <taxon>Fungi</taxon>
        <taxon>Dikarya</taxon>
        <taxon>Basidiomycota</taxon>
        <taxon>Agaricomycotina</taxon>
        <taxon>Agaricomycetes</taxon>
        <taxon>Agaricomycetidae</taxon>
        <taxon>Atheliales</taxon>
        <taxon>Atheliaceae</taxon>
        <taxon>Piloderma</taxon>
    </lineage>
</organism>
<gene>
    <name evidence="1" type="ORF">PILCRDRAFT_75824</name>
</gene>
<dbReference type="EMBL" id="KN833018">
    <property type="protein sequence ID" value="KIM78221.1"/>
    <property type="molecule type" value="Genomic_DNA"/>
</dbReference>
<evidence type="ECO:0000313" key="1">
    <source>
        <dbReference type="EMBL" id="KIM78221.1"/>
    </source>
</evidence>
<feature type="non-terminal residue" evidence="1">
    <location>
        <position position="1"/>
    </location>
</feature>
<dbReference type="InParanoid" id="A0A0C3FEB8"/>
<sequence>GGNLAAILALKAPTLNSPIPFLLQLLIVLVADNTATPSGERYTSWRENAERDGCLLII</sequence>
<name>A0A0C3FEB8_PILCF</name>
<keyword evidence="2" id="KW-1185">Reference proteome</keyword>
<dbReference type="HOGENOM" id="CLU_2984619_0_0_1"/>
<dbReference type="Proteomes" id="UP000054166">
    <property type="component" value="Unassembled WGS sequence"/>
</dbReference>